<dbReference type="EMBL" id="BGZK01002791">
    <property type="protein sequence ID" value="GBP96505.1"/>
    <property type="molecule type" value="Genomic_DNA"/>
</dbReference>
<evidence type="ECO:0000256" key="1">
    <source>
        <dbReference type="SAM" id="MobiDB-lite"/>
    </source>
</evidence>
<accession>A0A4C2ABY6</accession>
<proteinExistence type="predicted"/>
<gene>
    <name evidence="2" type="ORF">EVAR_30816_1</name>
</gene>
<feature type="region of interest" description="Disordered" evidence="1">
    <location>
        <begin position="1"/>
        <end position="22"/>
    </location>
</feature>
<protein>
    <submittedName>
        <fullName evidence="2">Uncharacterized protein</fullName>
    </submittedName>
</protein>
<name>A0A4C2ABY6_EUMVA</name>
<sequence length="145" mass="17049">MNKRRRDVSSHGNTRNSAPHLQNDLRTIFPVSRAHRKTKIRRKEGQRVTIKQAKCAFAARCSRLKYRTKITTKHLRRKAPAIRRRNVIDQQHIPKSYLIRTEFSDCGLMVRSGAIKPEVTRFEPAGESDSDFLTYYIIPLWWKLC</sequence>
<feature type="compositionally biased region" description="Polar residues" evidence="1">
    <location>
        <begin position="10"/>
        <end position="20"/>
    </location>
</feature>
<organism evidence="2 3">
    <name type="scientific">Eumeta variegata</name>
    <name type="common">Bagworm moth</name>
    <name type="synonym">Eumeta japonica</name>
    <dbReference type="NCBI Taxonomy" id="151549"/>
    <lineage>
        <taxon>Eukaryota</taxon>
        <taxon>Metazoa</taxon>
        <taxon>Ecdysozoa</taxon>
        <taxon>Arthropoda</taxon>
        <taxon>Hexapoda</taxon>
        <taxon>Insecta</taxon>
        <taxon>Pterygota</taxon>
        <taxon>Neoptera</taxon>
        <taxon>Endopterygota</taxon>
        <taxon>Lepidoptera</taxon>
        <taxon>Glossata</taxon>
        <taxon>Ditrysia</taxon>
        <taxon>Tineoidea</taxon>
        <taxon>Psychidae</taxon>
        <taxon>Oiketicinae</taxon>
        <taxon>Eumeta</taxon>
    </lineage>
</organism>
<comment type="caution">
    <text evidence="2">The sequence shown here is derived from an EMBL/GenBank/DDBJ whole genome shotgun (WGS) entry which is preliminary data.</text>
</comment>
<keyword evidence="3" id="KW-1185">Reference proteome</keyword>
<evidence type="ECO:0000313" key="3">
    <source>
        <dbReference type="Proteomes" id="UP000299102"/>
    </source>
</evidence>
<dbReference type="Proteomes" id="UP000299102">
    <property type="component" value="Unassembled WGS sequence"/>
</dbReference>
<reference evidence="2 3" key="1">
    <citation type="journal article" date="2019" name="Commun. Biol.">
        <title>The bagworm genome reveals a unique fibroin gene that provides high tensile strength.</title>
        <authorList>
            <person name="Kono N."/>
            <person name="Nakamura H."/>
            <person name="Ohtoshi R."/>
            <person name="Tomita M."/>
            <person name="Numata K."/>
            <person name="Arakawa K."/>
        </authorList>
    </citation>
    <scope>NUCLEOTIDE SEQUENCE [LARGE SCALE GENOMIC DNA]</scope>
</reference>
<dbReference type="AlphaFoldDB" id="A0A4C2ABY6"/>
<evidence type="ECO:0000313" key="2">
    <source>
        <dbReference type="EMBL" id="GBP96505.1"/>
    </source>
</evidence>